<dbReference type="Pfam" id="PF00644">
    <property type="entry name" value="PARP"/>
    <property type="match status" value="1"/>
</dbReference>
<dbReference type="RefSeq" id="XP_043009919.1">
    <property type="nucleotide sequence ID" value="XM_043151839.1"/>
</dbReference>
<dbReference type="InterPro" id="IPR012317">
    <property type="entry name" value="Poly(ADP-ribose)pol_cat_dom"/>
</dbReference>
<protein>
    <recommendedName>
        <fullName evidence="6">PARP catalytic domain-containing protein</fullName>
    </recommendedName>
</protein>
<keyword evidence="1" id="KW-0328">Glycosyltransferase</keyword>
<dbReference type="Gene3D" id="3.90.228.10">
    <property type="match status" value="1"/>
</dbReference>
<dbReference type="PANTHER" id="PTHR21328">
    <property type="entry name" value="POLY ADP-RIBOSE POLYMERASE FAMILY, MEMBER PARP"/>
    <property type="match status" value="1"/>
</dbReference>
<dbReference type="GO" id="GO:0016779">
    <property type="term" value="F:nucleotidyltransferase activity"/>
    <property type="evidence" value="ECO:0007669"/>
    <property type="project" value="UniProtKB-KW"/>
</dbReference>
<organism evidence="7 8">
    <name type="scientific">Marasmius oreades</name>
    <name type="common">fairy-ring Marasmius</name>
    <dbReference type="NCBI Taxonomy" id="181124"/>
    <lineage>
        <taxon>Eukaryota</taxon>
        <taxon>Fungi</taxon>
        <taxon>Dikarya</taxon>
        <taxon>Basidiomycota</taxon>
        <taxon>Agaricomycotina</taxon>
        <taxon>Agaricomycetes</taxon>
        <taxon>Agaricomycetidae</taxon>
        <taxon>Agaricales</taxon>
        <taxon>Marasmiineae</taxon>
        <taxon>Marasmiaceae</taxon>
        <taxon>Marasmius</taxon>
    </lineage>
</organism>
<dbReference type="InterPro" id="IPR051838">
    <property type="entry name" value="ARTD_PARP"/>
</dbReference>
<evidence type="ECO:0000256" key="5">
    <source>
        <dbReference type="SAM" id="MobiDB-lite"/>
    </source>
</evidence>
<accession>A0A9P7S135</accession>
<keyword evidence="3" id="KW-0548">Nucleotidyltransferase</keyword>
<comment type="caution">
    <text evidence="7">The sequence shown here is derived from an EMBL/GenBank/DDBJ whole genome shotgun (WGS) entry which is preliminary data.</text>
</comment>
<dbReference type="AlphaFoldDB" id="A0A9P7S135"/>
<feature type="domain" description="PARP catalytic" evidence="6">
    <location>
        <begin position="741"/>
        <end position="797"/>
    </location>
</feature>
<dbReference type="SUPFAM" id="SSF56399">
    <property type="entry name" value="ADP-ribosylation"/>
    <property type="match status" value="1"/>
</dbReference>
<reference evidence="7" key="1">
    <citation type="journal article" date="2021" name="Genome Biol. Evol.">
        <title>The assembled and annotated genome of the fairy-ring fungus Marasmius oreades.</title>
        <authorList>
            <person name="Hiltunen M."/>
            <person name="Ament-Velasquez S.L."/>
            <person name="Johannesson H."/>
        </authorList>
    </citation>
    <scope>NUCLEOTIDE SEQUENCE</scope>
    <source>
        <strain evidence="7">03SP1</strain>
    </source>
</reference>
<evidence type="ECO:0000256" key="1">
    <source>
        <dbReference type="ARBA" id="ARBA00022676"/>
    </source>
</evidence>
<dbReference type="GeneID" id="66076203"/>
<evidence type="ECO:0000259" key="6">
    <source>
        <dbReference type="Pfam" id="PF00644"/>
    </source>
</evidence>
<dbReference type="KEGG" id="more:E1B28_007127"/>
<evidence type="ECO:0000313" key="8">
    <source>
        <dbReference type="Proteomes" id="UP001049176"/>
    </source>
</evidence>
<evidence type="ECO:0000256" key="4">
    <source>
        <dbReference type="ARBA" id="ARBA00023027"/>
    </source>
</evidence>
<feature type="region of interest" description="Disordered" evidence="5">
    <location>
        <begin position="1"/>
        <end position="44"/>
    </location>
</feature>
<dbReference type="GO" id="GO:0003950">
    <property type="term" value="F:NAD+ poly-ADP-ribosyltransferase activity"/>
    <property type="evidence" value="ECO:0007669"/>
    <property type="project" value="InterPro"/>
</dbReference>
<evidence type="ECO:0000313" key="7">
    <source>
        <dbReference type="EMBL" id="KAG7093449.1"/>
    </source>
</evidence>
<sequence length="980" mass="108658">MPVSSSKHPGADNIEISDSESSTAEIYPSKRRKVSEGSSHSSHTMASANLATMNSHLKGRKRFRADVEVMKEACQKGFMAYDFQLTKFSPGDEDGSFEIHVATKSGEPIVSVNFLISDTSDYPKDHSCFAHSMESDPPVNIQSVIENVSTSPARTIAETVESMLSNISKAMTYGDAAMETGSEDDDEEDYEVYDVDDEFEDPAYAVGTTSKFQLGCLQRDFIDTVASLYRPGLIRFGLNDFCISVSLSVVKLAESIPPRALMAWDRRLLSRSQHLVLLISGFRGVYPPPDLTAAGRREGSTAGSTPLTFRVGLSGKYKPGRDQARDAQRNYGLIIRDAEDELQAQKEKEKQEALAALYEWDGEGEDPMASADMPPVGEEEEEEIEVDEEGFDRFSLSSSLESLMDQNFSKLVEIRRRHRIGWAGAELVLWEVEQNQIPEKDIVVLKAKEIKAVDDEEHGFADIKNLPHDPLAGLEPEGEINIPLTAFCYLIRCLILCTRYCIVCHRRLETDYEALKPYVCGAKLCAYQYYTLNQGPSLEYEIIHNPRSVDLLVSLTYSAAVEGGLDDPLPVGLGLQVPEPDISKVSDAPTPMPAIAIAGMPLAQSTPSAQSVLNEVVSLKDVPLHDFDSLGLKQMRASVAQLIDSLPGIDDMRKFLMRKRRTGKPVPKLVDCDPTVIPAAWKILRWIVGSCTAYLEEITDPNECVRNIESSWRQYRFSVGAPDAEAKFKASVEEAQATDTNCQQYPSLFAFHGSPLRNWHSIIRHGLWFKTVAHGRAYGHGVYMAKEGTISLGTYSAGHRVGISGWRKSKIGATSCAALVEVVNQPSKFVSNNPYYVVQHTQWLICRYLLVKTGSGNDGTPLTTNMTENKAEAEISNHVPYVKLDPKQPITLNSKPLEIPDPGHKLEVLMRERRNEFGYQDEEMDATDQEVFNYVEGADFNGKGKGKEVQHNGYIDIDFEMDAAAPGTTHHSFAVGDAYH</sequence>
<dbReference type="Proteomes" id="UP001049176">
    <property type="component" value="Chromosome 4"/>
</dbReference>
<evidence type="ECO:0000256" key="2">
    <source>
        <dbReference type="ARBA" id="ARBA00022679"/>
    </source>
</evidence>
<keyword evidence="4" id="KW-0520">NAD</keyword>
<dbReference type="OrthoDB" id="109543at2759"/>
<dbReference type="EMBL" id="CM032184">
    <property type="protein sequence ID" value="KAG7093449.1"/>
    <property type="molecule type" value="Genomic_DNA"/>
</dbReference>
<name>A0A9P7S135_9AGAR</name>
<keyword evidence="2" id="KW-0808">Transferase</keyword>
<gene>
    <name evidence="7" type="ORF">E1B28_007127</name>
</gene>
<evidence type="ECO:0000256" key="3">
    <source>
        <dbReference type="ARBA" id="ARBA00022695"/>
    </source>
</evidence>
<proteinExistence type="predicted"/>
<keyword evidence="8" id="KW-1185">Reference proteome</keyword>